<accession>A0A835SLC5</accession>
<feature type="signal peptide" evidence="2">
    <location>
        <begin position="1"/>
        <end position="20"/>
    </location>
</feature>
<reference evidence="3" key="1">
    <citation type="journal article" date="2020" name="bioRxiv">
        <title>Comparative genomics of Chlamydomonas.</title>
        <authorList>
            <person name="Craig R.J."/>
            <person name="Hasan A.R."/>
            <person name="Ness R.W."/>
            <person name="Keightley P.D."/>
        </authorList>
    </citation>
    <scope>NUCLEOTIDE SEQUENCE</scope>
    <source>
        <strain evidence="3">SAG 7.73</strain>
    </source>
</reference>
<keyword evidence="1" id="KW-0812">Transmembrane</keyword>
<feature type="transmembrane region" description="Helical" evidence="1">
    <location>
        <begin position="44"/>
        <end position="75"/>
    </location>
</feature>
<feature type="chain" id="PRO_5032440091" evidence="2">
    <location>
        <begin position="21"/>
        <end position="85"/>
    </location>
</feature>
<keyword evidence="1" id="KW-1133">Transmembrane helix</keyword>
<comment type="caution">
    <text evidence="3">The sequence shown here is derived from an EMBL/GenBank/DDBJ whole genome shotgun (WGS) entry which is preliminary data.</text>
</comment>
<organism evidence="3 4">
    <name type="scientific">Chlamydomonas incerta</name>
    <dbReference type="NCBI Taxonomy" id="51695"/>
    <lineage>
        <taxon>Eukaryota</taxon>
        <taxon>Viridiplantae</taxon>
        <taxon>Chlorophyta</taxon>
        <taxon>core chlorophytes</taxon>
        <taxon>Chlorophyceae</taxon>
        <taxon>CS clade</taxon>
        <taxon>Chlamydomonadales</taxon>
        <taxon>Chlamydomonadaceae</taxon>
        <taxon>Chlamydomonas</taxon>
    </lineage>
</organism>
<proteinExistence type="predicted"/>
<keyword evidence="1" id="KW-0472">Membrane</keyword>
<evidence type="ECO:0000313" key="4">
    <source>
        <dbReference type="Proteomes" id="UP000650467"/>
    </source>
</evidence>
<name>A0A835SLC5_CHLIN</name>
<dbReference type="OrthoDB" id="10496014at2759"/>
<keyword evidence="4" id="KW-1185">Reference proteome</keyword>
<evidence type="ECO:0000256" key="2">
    <source>
        <dbReference type="SAM" id="SignalP"/>
    </source>
</evidence>
<dbReference type="AlphaFoldDB" id="A0A835SLC5"/>
<evidence type="ECO:0000313" key="3">
    <source>
        <dbReference type="EMBL" id="KAG2424429.1"/>
    </source>
</evidence>
<protein>
    <submittedName>
        <fullName evidence="3">Uncharacterized protein</fullName>
    </submittedName>
</protein>
<keyword evidence="2" id="KW-0732">Signal</keyword>
<dbReference type="Proteomes" id="UP000650467">
    <property type="component" value="Unassembled WGS sequence"/>
</dbReference>
<dbReference type="EMBL" id="JAEHOC010000065">
    <property type="protein sequence ID" value="KAG2424429.1"/>
    <property type="molecule type" value="Genomic_DNA"/>
</dbReference>
<sequence>MLSPFVVLWFLVLSVSEASAATPVQVRGRGAATATVSSYLPSTLSYVVIGLILPFITGWGLAPLVWLALAGVWVAQDRLFGAART</sequence>
<gene>
    <name evidence="3" type="ORF">HXX76_014482</name>
</gene>
<evidence type="ECO:0000256" key="1">
    <source>
        <dbReference type="SAM" id="Phobius"/>
    </source>
</evidence>